<evidence type="ECO:0008006" key="5">
    <source>
        <dbReference type="Google" id="ProtNLM"/>
    </source>
</evidence>
<name>A0AB33ICY4_ACEAC</name>
<accession>A0AB33ICY4</accession>
<evidence type="ECO:0000259" key="2">
    <source>
        <dbReference type="Pfam" id="PF13340"/>
    </source>
</evidence>
<dbReference type="PANTHER" id="PTHR30007:SF0">
    <property type="entry name" value="TRANSPOSASE"/>
    <property type="match status" value="1"/>
</dbReference>
<dbReference type="Pfam" id="PF01609">
    <property type="entry name" value="DDE_Tnp_1"/>
    <property type="match status" value="1"/>
</dbReference>
<dbReference type="AlphaFoldDB" id="A0AB33ICY4"/>
<keyword evidence="4" id="KW-1185">Reference proteome</keyword>
<dbReference type="GO" id="GO:0006313">
    <property type="term" value="P:DNA transposition"/>
    <property type="evidence" value="ECO:0007669"/>
    <property type="project" value="InterPro"/>
</dbReference>
<evidence type="ECO:0000313" key="4">
    <source>
        <dbReference type="Proteomes" id="UP000516424"/>
    </source>
</evidence>
<dbReference type="InterPro" id="IPR002559">
    <property type="entry name" value="Transposase_11"/>
</dbReference>
<evidence type="ECO:0000259" key="1">
    <source>
        <dbReference type="Pfam" id="PF01609"/>
    </source>
</evidence>
<sequence>MAERGKRAKRYPTDLADAEWKIVPPFLPAPPKRGRKPKTDLLEVLNVLRYLARSGGGCRMLPKDFSPRSTSPTAWAHRRLYQRSEGAGRGSSTCWAMALTTRPKLLDAAALRDFTVEIICRSDDISGFKVLPRRWGVERAFGWMVRWRRLVRDYEKRLDVSEAMIHLATASNLLRRLTY</sequence>
<feature type="domain" description="Insertion element IS402-like" evidence="2">
    <location>
        <begin position="15"/>
        <end position="71"/>
    </location>
</feature>
<dbReference type="GO" id="GO:0003677">
    <property type="term" value="F:DNA binding"/>
    <property type="evidence" value="ECO:0007669"/>
    <property type="project" value="InterPro"/>
</dbReference>
<gene>
    <name evidence="3" type="ORF">EMQ_0758</name>
</gene>
<dbReference type="PANTHER" id="PTHR30007">
    <property type="entry name" value="PHP DOMAIN PROTEIN"/>
    <property type="match status" value="1"/>
</dbReference>
<dbReference type="InterPro" id="IPR025161">
    <property type="entry name" value="IS402-like_dom"/>
</dbReference>
<feature type="domain" description="Transposase IS4-like" evidence="1">
    <location>
        <begin position="108"/>
        <end position="173"/>
    </location>
</feature>
<dbReference type="Pfam" id="PF13340">
    <property type="entry name" value="DUF4096"/>
    <property type="match status" value="1"/>
</dbReference>
<dbReference type="EMBL" id="AP023410">
    <property type="protein sequence ID" value="BCK75152.1"/>
    <property type="molecule type" value="Genomic_DNA"/>
</dbReference>
<proteinExistence type="predicted"/>
<protein>
    <recommendedName>
        <fullName evidence="5">Transposase</fullName>
    </recommendedName>
</protein>
<organism evidence="3 4">
    <name type="scientific">Acetobacter aceti NBRC 14818</name>
    <dbReference type="NCBI Taxonomy" id="887700"/>
    <lineage>
        <taxon>Bacteria</taxon>
        <taxon>Pseudomonadati</taxon>
        <taxon>Pseudomonadota</taxon>
        <taxon>Alphaproteobacteria</taxon>
        <taxon>Acetobacterales</taxon>
        <taxon>Acetobacteraceae</taxon>
        <taxon>Acetobacter</taxon>
        <taxon>Acetobacter subgen. Acetobacter</taxon>
    </lineage>
</organism>
<evidence type="ECO:0000313" key="3">
    <source>
        <dbReference type="EMBL" id="BCK75152.1"/>
    </source>
</evidence>
<dbReference type="GO" id="GO:0004803">
    <property type="term" value="F:transposase activity"/>
    <property type="evidence" value="ECO:0007669"/>
    <property type="project" value="InterPro"/>
</dbReference>
<reference evidence="3 4" key="1">
    <citation type="journal article" date="2011" name="Microbiology">
        <title>Transcriptome response to different carbon sources in Acetobacter aceti.</title>
        <authorList>
            <person name="Sakurai K."/>
            <person name="Arai H."/>
            <person name="Ishii M."/>
            <person name="Igarashi Y."/>
        </authorList>
    </citation>
    <scope>NUCLEOTIDE SEQUENCE [LARGE SCALE GENOMIC DNA]</scope>
    <source>
        <strain evidence="3 4">NBRC 14818</strain>
    </source>
</reference>
<dbReference type="Proteomes" id="UP000516424">
    <property type="component" value="Chromosome"/>
</dbReference>